<evidence type="ECO:0000259" key="1">
    <source>
        <dbReference type="Pfam" id="PF13731"/>
    </source>
</evidence>
<sequence>MFNLYANRMRALLGATALVGGLLTAPILINAAPLANSNGSTTLSLTSDPSAITLDTVPSFDWGSLTTKAAINENGIVGSPALQVTDSRGTDAGYQVTAKATDMQNIDEVNLPIVSMTLDTAVSDASLTGATNADIKSGEALILSGNGNSNGTKQTQSTKGNIKISNNAKVGTYTGTIVYTINDGALR</sequence>
<gene>
    <name evidence="2" type="ORF">FY536_01345</name>
</gene>
<proteinExistence type="predicted"/>
<dbReference type="Pfam" id="PF13731">
    <property type="entry name" value="WxL"/>
    <property type="match status" value="1"/>
</dbReference>
<feature type="domain" description="WxL" evidence="1">
    <location>
        <begin position="48"/>
        <end position="160"/>
    </location>
</feature>
<dbReference type="EMBL" id="CP043431">
    <property type="protein sequence ID" value="QNT63998.1"/>
    <property type="molecule type" value="Genomic_DNA"/>
</dbReference>
<accession>A0A7H1MKL2</accession>
<keyword evidence="3" id="KW-1185">Reference proteome</keyword>
<evidence type="ECO:0000313" key="3">
    <source>
        <dbReference type="Proteomes" id="UP000516446"/>
    </source>
</evidence>
<dbReference type="Proteomes" id="UP000516446">
    <property type="component" value="Chromosome"/>
</dbReference>
<evidence type="ECO:0000313" key="2">
    <source>
        <dbReference type="EMBL" id="QNT63998.1"/>
    </source>
</evidence>
<dbReference type="AlphaFoldDB" id="A0A7H1MKL2"/>
<dbReference type="RefSeq" id="WP_104914469.1">
    <property type="nucleotide sequence ID" value="NZ_CP026847.1"/>
</dbReference>
<organism evidence="2 3">
    <name type="scientific">Weissella koreensis</name>
    <dbReference type="NCBI Taxonomy" id="165096"/>
    <lineage>
        <taxon>Bacteria</taxon>
        <taxon>Bacillati</taxon>
        <taxon>Bacillota</taxon>
        <taxon>Bacilli</taxon>
        <taxon>Lactobacillales</taxon>
        <taxon>Lactobacillaceae</taxon>
        <taxon>Weissella</taxon>
    </lineage>
</organism>
<name>A0A7H1MKL2_9LACO</name>
<reference evidence="2 3" key="1">
    <citation type="submission" date="2019-08" db="EMBL/GenBank/DDBJ databases">
        <authorList>
            <person name="Chang H.C."/>
            <person name="Mun S.Y."/>
        </authorList>
    </citation>
    <scope>NUCLEOTIDE SEQUENCE [LARGE SCALE GENOMIC DNA]</scope>
    <source>
        <strain evidence="2 3">SK</strain>
    </source>
</reference>
<protein>
    <recommendedName>
        <fullName evidence="1">WxL domain-containing protein</fullName>
    </recommendedName>
</protein>
<dbReference type="InterPro" id="IPR027994">
    <property type="entry name" value="WxL_dom"/>
</dbReference>